<dbReference type="Proteomes" id="UP000092462">
    <property type="component" value="Unassembled WGS sequence"/>
</dbReference>
<dbReference type="EnsemblMetazoa" id="PPAI011035-RA">
    <property type="protein sequence ID" value="PPAI011035-PA"/>
    <property type="gene ID" value="PPAI011035"/>
</dbReference>
<dbReference type="InterPro" id="IPR001478">
    <property type="entry name" value="PDZ"/>
</dbReference>
<dbReference type="PANTHER" id="PTHR15545:SF8">
    <property type="entry name" value="SLO-INTERACTING PROTEIN 1"/>
    <property type="match status" value="1"/>
</dbReference>
<dbReference type="VEuPathDB" id="VectorBase:PPAPM1_002401"/>
<sequence length="267" mass="29737">MACLDFVILKVNGVDVSGFSHEEAIRVFLTAHEPITVEVKKRLSGQRKAEPMRSPRKVSVAVQTDTTEEEEEEDEDEEEEDTNVLAEDEEEPLEELEEDDVDIEEVTLRKSECSERIGLTVTYVAPARCSTIPPDPHPTEVYISNITPDSVAARDGRLRQGDQILQVNGCDVSDKEETESLFAENPNAVTLLVSRCAPFVGSPAATMTTVTSEIDALRLMRRQTDEEHIYETIPEDDTDPEPIYCSPHDSESDRGGARLAFELNLTV</sequence>
<dbReference type="EMBL" id="AJVK01019683">
    <property type="status" value="NOT_ANNOTATED_CDS"/>
    <property type="molecule type" value="Genomic_DNA"/>
</dbReference>
<evidence type="ECO:0000256" key="1">
    <source>
        <dbReference type="SAM" id="MobiDB-lite"/>
    </source>
</evidence>
<dbReference type="InterPro" id="IPR036034">
    <property type="entry name" value="PDZ_sf"/>
</dbReference>
<reference evidence="2" key="1">
    <citation type="submission" date="2022-08" db="UniProtKB">
        <authorList>
            <consortium name="EnsemblMetazoa"/>
        </authorList>
    </citation>
    <scope>IDENTIFICATION</scope>
    <source>
        <strain evidence="2">Israel</strain>
    </source>
</reference>
<dbReference type="SUPFAM" id="SSF50156">
    <property type="entry name" value="PDZ domain-like"/>
    <property type="match status" value="2"/>
</dbReference>
<dbReference type="InterPro" id="IPR051971">
    <property type="entry name" value="E3_ubiquitin-PDZ_ligase"/>
</dbReference>
<evidence type="ECO:0000313" key="2">
    <source>
        <dbReference type="EnsemblMetazoa" id="PPAI011035-PA"/>
    </source>
</evidence>
<dbReference type="AlphaFoldDB" id="A0A1B0DR52"/>
<name>A0A1B0DR52_PHLPP</name>
<dbReference type="EMBL" id="AJVK01019684">
    <property type="status" value="NOT_ANNOTATED_CDS"/>
    <property type="molecule type" value="Genomic_DNA"/>
</dbReference>
<dbReference type="VEuPathDB" id="VectorBase:PPAI011035"/>
<protein>
    <submittedName>
        <fullName evidence="2">Uncharacterized protein</fullName>
    </submittedName>
</protein>
<dbReference type="PANTHER" id="PTHR15545">
    <property type="entry name" value="PDZ DOMAIN CONTAINING RING FINGER PROTEIN 3, 4"/>
    <property type="match status" value="1"/>
</dbReference>
<feature type="region of interest" description="Disordered" evidence="1">
    <location>
        <begin position="41"/>
        <end position="99"/>
    </location>
</feature>
<organism evidence="2 3">
    <name type="scientific">Phlebotomus papatasi</name>
    <name type="common">Sandfly</name>
    <dbReference type="NCBI Taxonomy" id="29031"/>
    <lineage>
        <taxon>Eukaryota</taxon>
        <taxon>Metazoa</taxon>
        <taxon>Ecdysozoa</taxon>
        <taxon>Arthropoda</taxon>
        <taxon>Hexapoda</taxon>
        <taxon>Insecta</taxon>
        <taxon>Pterygota</taxon>
        <taxon>Neoptera</taxon>
        <taxon>Endopterygota</taxon>
        <taxon>Diptera</taxon>
        <taxon>Nematocera</taxon>
        <taxon>Psychodoidea</taxon>
        <taxon>Psychodidae</taxon>
        <taxon>Phlebotomus</taxon>
        <taxon>Phlebotomus</taxon>
    </lineage>
</organism>
<evidence type="ECO:0000313" key="3">
    <source>
        <dbReference type="Proteomes" id="UP000092462"/>
    </source>
</evidence>
<dbReference type="PROSITE" id="PS50106">
    <property type="entry name" value="PDZ"/>
    <property type="match status" value="1"/>
</dbReference>
<accession>A0A1B0DR52</accession>
<dbReference type="Pfam" id="PF00595">
    <property type="entry name" value="PDZ"/>
    <property type="match status" value="1"/>
</dbReference>
<dbReference type="Gene3D" id="2.30.42.10">
    <property type="match status" value="2"/>
</dbReference>
<dbReference type="SMART" id="SM00228">
    <property type="entry name" value="PDZ"/>
    <property type="match status" value="1"/>
</dbReference>
<keyword evidence="3" id="KW-1185">Reference proteome</keyword>
<feature type="compositionally biased region" description="Acidic residues" evidence="1">
    <location>
        <begin position="66"/>
        <end position="99"/>
    </location>
</feature>
<proteinExistence type="predicted"/>